<sequence length="139" mass="15532">MSTFSDTERKEWEKILNDASVSLTKLVMKHSSRKADELRSAELVKRQEAILSNPEQSELERYEDKKQKIAENKKSKKCKRDKISIRGDDGALMVGAGVEARGGQETLCDSKNSPKFSNVLILPINSPLPLSASTRILTL</sequence>
<organism evidence="2 3">
    <name type="scientific">Haemaphysalis longicornis</name>
    <name type="common">Bush tick</name>
    <dbReference type="NCBI Taxonomy" id="44386"/>
    <lineage>
        <taxon>Eukaryota</taxon>
        <taxon>Metazoa</taxon>
        <taxon>Ecdysozoa</taxon>
        <taxon>Arthropoda</taxon>
        <taxon>Chelicerata</taxon>
        <taxon>Arachnida</taxon>
        <taxon>Acari</taxon>
        <taxon>Parasitiformes</taxon>
        <taxon>Ixodida</taxon>
        <taxon>Ixodoidea</taxon>
        <taxon>Ixodidae</taxon>
        <taxon>Haemaphysalinae</taxon>
        <taxon>Haemaphysalis</taxon>
    </lineage>
</organism>
<protein>
    <submittedName>
        <fullName evidence="2">Uncharacterized protein</fullName>
    </submittedName>
</protein>
<gene>
    <name evidence="2" type="ORF">HPB48_011176</name>
</gene>
<accession>A0A9J6GWZ3</accession>
<evidence type="ECO:0000313" key="3">
    <source>
        <dbReference type="Proteomes" id="UP000821853"/>
    </source>
</evidence>
<name>A0A9J6GWZ3_HAELO</name>
<feature type="compositionally biased region" description="Basic and acidic residues" evidence="1">
    <location>
        <begin position="62"/>
        <end position="73"/>
    </location>
</feature>
<dbReference type="EMBL" id="JABSTR010000009">
    <property type="protein sequence ID" value="KAH9378772.1"/>
    <property type="molecule type" value="Genomic_DNA"/>
</dbReference>
<proteinExistence type="predicted"/>
<dbReference type="AlphaFoldDB" id="A0A9J6GWZ3"/>
<evidence type="ECO:0000313" key="2">
    <source>
        <dbReference type="EMBL" id="KAH9378772.1"/>
    </source>
</evidence>
<comment type="caution">
    <text evidence="2">The sequence shown here is derived from an EMBL/GenBank/DDBJ whole genome shotgun (WGS) entry which is preliminary data.</text>
</comment>
<reference evidence="2 3" key="1">
    <citation type="journal article" date="2020" name="Cell">
        <title>Large-Scale Comparative Analyses of Tick Genomes Elucidate Their Genetic Diversity and Vector Capacities.</title>
        <authorList>
            <consortium name="Tick Genome and Microbiome Consortium (TIGMIC)"/>
            <person name="Jia N."/>
            <person name="Wang J."/>
            <person name="Shi W."/>
            <person name="Du L."/>
            <person name="Sun Y."/>
            <person name="Zhan W."/>
            <person name="Jiang J.F."/>
            <person name="Wang Q."/>
            <person name="Zhang B."/>
            <person name="Ji P."/>
            <person name="Bell-Sakyi L."/>
            <person name="Cui X.M."/>
            <person name="Yuan T.T."/>
            <person name="Jiang B.G."/>
            <person name="Yang W.F."/>
            <person name="Lam T.T."/>
            <person name="Chang Q.C."/>
            <person name="Ding S.J."/>
            <person name="Wang X.J."/>
            <person name="Zhu J.G."/>
            <person name="Ruan X.D."/>
            <person name="Zhao L."/>
            <person name="Wei J.T."/>
            <person name="Ye R.Z."/>
            <person name="Que T.C."/>
            <person name="Du C.H."/>
            <person name="Zhou Y.H."/>
            <person name="Cheng J.X."/>
            <person name="Dai P.F."/>
            <person name="Guo W.B."/>
            <person name="Han X.H."/>
            <person name="Huang E.J."/>
            <person name="Li L.F."/>
            <person name="Wei W."/>
            <person name="Gao Y.C."/>
            <person name="Liu J.Z."/>
            <person name="Shao H.Z."/>
            <person name="Wang X."/>
            <person name="Wang C.C."/>
            <person name="Yang T.C."/>
            <person name="Huo Q.B."/>
            <person name="Li W."/>
            <person name="Chen H.Y."/>
            <person name="Chen S.E."/>
            <person name="Zhou L.G."/>
            <person name="Ni X.B."/>
            <person name="Tian J.H."/>
            <person name="Sheng Y."/>
            <person name="Liu T."/>
            <person name="Pan Y.S."/>
            <person name="Xia L.Y."/>
            <person name="Li J."/>
            <person name="Zhao F."/>
            <person name="Cao W.C."/>
        </authorList>
    </citation>
    <scope>NUCLEOTIDE SEQUENCE [LARGE SCALE GENOMIC DNA]</scope>
    <source>
        <strain evidence="2">HaeL-2018</strain>
    </source>
</reference>
<feature type="region of interest" description="Disordered" evidence="1">
    <location>
        <begin position="62"/>
        <end position="81"/>
    </location>
</feature>
<keyword evidence="3" id="KW-1185">Reference proteome</keyword>
<evidence type="ECO:0000256" key="1">
    <source>
        <dbReference type="SAM" id="MobiDB-lite"/>
    </source>
</evidence>
<dbReference type="Proteomes" id="UP000821853">
    <property type="component" value="Unassembled WGS sequence"/>
</dbReference>
<dbReference type="VEuPathDB" id="VectorBase:HLOH_057018"/>